<proteinExistence type="predicted"/>
<dbReference type="Pfam" id="PF07071">
    <property type="entry name" value="KDGP_aldolase"/>
    <property type="match status" value="1"/>
</dbReference>
<dbReference type="AlphaFoldDB" id="A0A3S4XE48"/>
<dbReference type="Proteomes" id="UP000270487">
    <property type="component" value="Chromosome"/>
</dbReference>
<sequence>MQQLDFYQGRVAINVLAKDIPNALQVHHAAEGHAAIGVISAQFTNVEQGVAEVKRWMEQIPAISVGLGRDRRHSFIRRQ</sequence>
<dbReference type="InterPro" id="IPR013785">
    <property type="entry name" value="Aldolase_TIM"/>
</dbReference>
<name>A0A3S4XE48_SERFO</name>
<organism evidence="1 2">
    <name type="scientific">Serratia fonticola</name>
    <dbReference type="NCBI Taxonomy" id="47917"/>
    <lineage>
        <taxon>Bacteria</taxon>
        <taxon>Pseudomonadati</taxon>
        <taxon>Pseudomonadota</taxon>
        <taxon>Gammaproteobacteria</taxon>
        <taxon>Enterobacterales</taxon>
        <taxon>Yersiniaceae</taxon>
        <taxon>Serratia</taxon>
    </lineage>
</organism>
<evidence type="ECO:0000313" key="1">
    <source>
        <dbReference type="EMBL" id="VEI71407.1"/>
    </source>
</evidence>
<reference evidence="1 2" key="1">
    <citation type="submission" date="2018-12" db="EMBL/GenBank/DDBJ databases">
        <authorList>
            <consortium name="Pathogen Informatics"/>
        </authorList>
    </citation>
    <scope>NUCLEOTIDE SEQUENCE [LARGE SCALE GENOMIC DNA]</scope>
    <source>
        <strain evidence="1 2">NCTC13193</strain>
    </source>
</reference>
<dbReference type="InterPro" id="IPR010763">
    <property type="entry name" value="DgaF"/>
</dbReference>
<accession>A0A3S4XE48</accession>
<protein>
    <submittedName>
        <fullName evidence="1">Protein of uncharacterized function (DUF1341)</fullName>
    </submittedName>
</protein>
<gene>
    <name evidence="1" type="ORF">NCTC13193_03329</name>
</gene>
<dbReference type="EMBL" id="LR134492">
    <property type="protein sequence ID" value="VEI71407.1"/>
    <property type="molecule type" value="Genomic_DNA"/>
</dbReference>
<dbReference type="Gene3D" id="3.20.20.70">
    <property type="entry name" value="Aldolase class I"/>
    <property type="match status" value="1"/>
</dbReference>
<evidence type="ECO:0000313" key="2">
    <source>
        <dbReference type="Proteomes" id="UP000270487"/>
    </source>
</evidence>